<dbReference type="Proteomes" id="UP001210809">
    <property type="component" value="Unassembled WGS sequence"/>
</dbReference>
<organism evidence="1 2">
    <name type="scientific">[Eubacterium] siraeum</name>
    <dbReference type="NCBI Taxonomy" id="39492"/>
    <lineage>
        <taxon>Bacteria</taxon>
        <taxon>Bacillati</taxon>
        <taxon>Bacillota</taxon>
        <taxon>Clostridia</taxon>
        <taxon>Eubacteriales</taxon>
        <taxon>Oscillospiraceae</taxon>
        <taxon>Oscillospiraceae incertae sedis</taxon>
    </lineage>
</organism>
<comment type="caution">
    <text evidence="1">The sequence shown here is derived from an EMBL/GenBank/DDBJ whole genome shotgun (WGS) entry which is preliminary data.</text>
</comment>
<gene>
    <name evidence="1" type="ORF">PNE09_03215</name>
</gene>
<proteinExistence type="predicted"/>
<sequence>MTYRKYPDEKTVNEYIAKKEPLIFAISFDGETVLMSRLDDSFEHHILLANFGISQNDIDKYFRVIVDDRSAEWTFVCPHDYCGITDRKKRITRFYNDGFTAISHVLSDIGYFSDLTIPRRYRRHFDAMGDDSSYLPY</sequence>
<name>A0AAW6CWP0_9FIRM</name>
<accession>A0AAW6CWP0</accession>
<dbReference type="AlphaFoldDB" id="A0AAW6CWP0"/>
<evidence type="ECO:0000313" key="1">
    <source>
        <dbReference type="EMBL" id="MDB8003075.1"/>
    </source>
</evidence>
<dbReference type="EMBL" id="JAQLXW010000003">
    <property type="protein sequence ID" value="MDB8003075.1"/>
    <property type="molecule type" value="Genomic_DNA"/>
</dbReference>
<evidence type="ECO:0000313" key="2">
    <source>
        <dbReference type="Proteomes" id="UP001210809"/>
    </source>
</evidence>
<reference evidence="1" key="1">
    <citation type="submission" date="2023-01" db="EMBL/GenBank/DDBJ databases">
        <title>Human gut microbiome strain richness.</title>
        <authorList>
            <person name="Chen-Liaw A."/>
        </authorList>
    </citation>
    <scope>NUCLEOTIDE SEQUENCE</scope>
    <source>
        <strain evidence="1">1001283st1_G1_1001283B150217_161031</strain>
    </source>
</reference>
<protein>
    <submittedName>
        <fullName evidence="1">Uncharacterized protein</fullName>
    </submittedName>
</protein>